<dbReference type="InterPro" id="IPR002575">
    <property type="entry name" value="Aminoglycoside_PTrfase"/>
</dbReference>
<evidence type="ECO:0000313" key="2">
    <source>
        <dbReference type="EMBL" id="OGK66282.1"/>
    </source>
</evidence>
<dbReference type="AlphaFoldDB" id="A0A1F7KEJ4"/>
<evidence type="ECO:0000259" key="1">
    <source>
        <dbReference type="Pfam" id="PF01636"/>
    </source>
</evidence>
<evidence type="ECO:0000313" key="3">
    <source>
        <dbReference type="Proteomes" id="UP000178450"/>
    </source>
</evidence>
<reference evidence="2 3" key="1">
    <citation type="journal article" date="2016" name="Nat. Commun.">
        <title>Thousands of microbial genomes shed light on interconnected biogeochemical processes in an aquifer system.</title>
        <authorList>
            <person name="Anantharaman K."/>
            <person name="Brown C.T."/>
            <person name="Hug L.A."/>
            <person name="Sharon I."/>
            <person name="Castelle C.J."/>
            <person name="Probst A.J."/>
            <person name="Thomas B.C."/>
            <person name="Singh A."/>
            <person name="Wilkins M.J."/>
            <person name="Karaoz U."/>
            <person name="Brodie E.L."/>
            <person name="Williams K.H."/>
            <person name="Hubbard S.S."/>
            <person name="Banfield J.F."/>
        </authorList>
    </citation>
    <scope>NUCLEOTIDE SEQUENCE [LARGE SCALE GENOMIC DNA]</scope>
</reference>
<protein>
    <recommendedName>
        <fullName evidence="1">Aminoglycoside phosphotransferase domain-containing protein</fullName>
    </recommendedName>
</protein>
<comment type="caution">
    <text evidence="2">The sequence shown here is derived from an EMBL/GenBank/DDBJ whole genome shotgun (WGS) entry which is preliminary data.</text>
</comment>
<organism evidence="2 3">
    <name type="scientific">Candidatus Roizmanbacteria bacterium RIFOXYA1_FULL_41_12</name>
    <dbReference type="NCBI Taxonomy" id="1802082"/>
    <lineage>
        <taxon>Bacteria</taxon>
        <taxon>Candidatus Roizmaniibacteriota</taxon>
    </lineage>
</organism>
<dbReference type="Proteomes" id="UP000178450">
    <property type="component" value="Unassembled WGS sequence"/>
</dbReference>
<dbReference type="Gene3D" id="3.90.1200.10">
    <property type="match status" value="1"/>
</dbReference>
<dbReference type="InterPro" id="IPR051678">
    <property type="entry name" value="AGP_Transferase"/>
</dbReference>
<dbReference type="InterPro" id="IPR011009">
    <property type="entry name" value="Kinase-like_dom_sf"/>
</dbReference>
<dbReference type="Pfam" id="PF01636">
    <property type="entry name" value="APH"/>
    <property type="match status" value="1"/>
</dbReference>
<dbReference type="SUPFAM" id="SSF56112">
    <property type="entry name" value="Protein kinase-like (PK-like)"/>
    <property type="match status" value="1"/>
</dbReference>
<proteinExistence type="predicted"/>
<sequence length="266" mass="30810">MNRPIAFGRCSKIFEVDKSSILKLYDKGFADEKIQQEYDNIKLIATHTDLNIPKPLKMVKLNDQTGIYYQKISGTSLMDLFLINPLRYFTYGKIIAKLHRQVHQYQVNGLKTQIEVFSKLLKNTNRLNSNEKELLLNTLRLKKRFVLCHGDFHHGNIMVDSLGKYYILDWMDAFSGDYVLDVALTAVNASVSDAPKHIPHIYYYAYEFIKRVLKLDRRYLNLYGSIEPRAIRDNLLLASGIHLARFSGSNLASHRHYFEAILSSKT</sequence>
<accession>A0A1F7KEJ4</accession>
<feature type="domain" description="Aminoglycoside phosphotransferase" evidence="1">
    <location>
        <begin position="19"/>
        <end position="199"/>
    </location>
</feature>
<name>A0A1F7KEJ4_9BACT</name>
<dbReference type="EMBL" id="MGBG01000008">
    <property type="protein sequence ID" value="OGK66282.1"/>
    <property type="molecule type" value="Genomic_DNA"/>
</dbReference>
<gene>
    <name evidence="2" type="ORF">A2209_01890</name>
</gene>
<dbReference type="PANTHER" id="PTHR21310">
    <property type="entry name" value="AMINOGLYCOSIDE PHOSPHOTRANSFERASE-RELATED-RELATED"/>
    <property type="match status" value="1"/>
</dbReference>